<organism evidence="5 6">
    <name type="scientific">Methylocystis echinoides</name>
    <dbReference type="NCBI Taxonomy" id="29468"/>
    <lineage>
        <taxon>Bacteria</taxon>
        <taxon>Pseudomonadati</taxon>
        <taxon>Pseudomonadota</taxon>
        <taxon>Alphaproteobacteria</taxon>
        <taxon>Hyphomicrobiales</taxon>
        <taxon>Methylocystaceae</taxon>
        <taxon>Methylocystis</taxon>
    </lineage>
</organism>
<dbReference type="GO" id="GO:0018189">
    <property type="term" value="P:pyrroloquinoline quinone biosynthetic process"/>
    <property type="evidence" value="ECO:0007669"/>
    <property type="project" value="UniProtKB-KW"/>
</dbReference>
<name>A0A9W6GVD5_9HYPH</name>
<keyword evidence="6" id="KW-1185">Reference proteome</keyword>
<dbReference type="AlphaFoldDB" id="A0A9W6GVD5"/>
<dbReference type="InterPro" id="IPR011725">
    <property type="entry name" value="PQQ_synth_PqqA"/>
</dbReference>
<comment type="pathway">
    <text evidence="1">Cofactor biosynthesis; pyrroloquinoline quinone biosynthesis.</text>
</comment>
<dbReference type="Pfam" id="PF08042">
    <property type="entry name" value="PqqA"/>
    <property type="match status" value="1"/>
</dbReference>
<evidence type="ECO:0000256" key="2">
    <source>
        <dbReference type="ARBA" id="ARBA00009325"/>
    </source>
</evidence>
<proteinExistence type="inferred from homology"/>
<reference evidence="5" key="1">
    <citation type="journal article" date="2023" name="Int. J. Syst. Evol. Microbiol.">
        <title>Methylocystis iwaonis sp. nov., a type II methane-oxidizing bacterium from surface soil of a rice paddy field in Japan, and emended description of the genus Methylocystis (ex Whittenbury et al. 1970) Bowman et al. 1993.</title>
        <authorList>
            <person name="Kaise H."/>
            <person name="Sawadogo J.B."/>
            <person name="Alam M.S."/>
            <person name="Ueno C."/>
            <person name="Dianou D."/>
            <person name="Shinjo R."/>
            <person name="Asakawa S."/>
        </authorList>
    </citation>
    <scope>NUCLEOTIDE SEQUENCE</scope>
    <source>
        <strain evidence="5">LMG27198</strain>
    </source>
</reference>
<dbReference type="RefSeq" id="WP_281803765.1">
    <property type="nucleotide sequence ID" value="NZ_BSEC01000001.1"/>
</dbReference>
<dbReference type="NCBIfam" id="TIGR02107">
    <property type="entry name" value="PQQ_syn_pqqA"/>
    <property type="match status" value="1"/>
</dbReference>
<evidence type="ECO:0000313" key="6">
    <source>
        <dbReference type="Proteomes" id="UP001144323"/>
    </source>
</evidence>
<accession>A0A9W6GVD5</accession>
<dbReference type="EMBL" id="BSEC01000001">
    <property type="protein sequence ID" value="GLI93762.1"/>
    <property type="molecule type" value="Genomic_DNA"/>
</dbReference>
<evidence type="ECO:0000256" key="1">
    <source>
        <dbReference type="ARBA" id="ARBA00004886"/>
    </source>
</evidence>
<evidence type="ECO:0000256" key="3">
    <source>
        <dbReference type="ARBA" id="ARBA00015086"/>
    </source>
</evidence>
<evidence type="ECO:0000313" key="5">
    <source>
        <dbReference type="EMBL" id="GLI93762.1"/>
    </source>
</evidence>
<keyword evidence="4" id="KW-0884">PQQ biosynthesis</keyword>
<dbReference type="Proteomes" id="UP001144323">
    <property type="component" value="Unassembled WGS sequence"/>
</dbReference>
<gene>
    <name evidence="5" type="ORF">LMG27198_27540</name>
</gene>
<comment type="similarity">
    <text evidence="2">Belongs to the PqqA family.</text>
</comment>
<protein>
    <recommendedName>
        <fullName evidence="3">Coenzyme PQQ synthesis protein A</fullName>
    </recommendedName>
</protein>
<comment type="caution">
    <text evidence="5">The sequence shown here is derived from an EMBL/GenBank/DDBJ whole genome shotgun (WGS) entry which is preliminary data.</text>
</comment>
<evidence type="ECO:0000256" key="4">
    <source>
        <dbReference type="ARBA" id="ARBA00022905"/>
    </source>
</evidence>
<sequence length="49" mass="5396">MDLAAALTSCEELKPLFKIKEKSAMSWSTPILSEVCLGMEITSYESAEI</sequence>